<dbReference type="SMART" id="SM00986">
    <property type="entry name" value="UDG"/>
    <property type="match status" value="1"/>
</dbReference>
<evidence type="ECO:0000256" key="8">
    <source>
        <dbReference type="ARBA" id="ARBA00023014"/>
    </source>
</evidence>
<dbReference type="InterPro" id="IPR051536">
    <property type="entry name" value="UDG_Type-4/5"/>
</dbReference>
<comment type="similarity">
    <text evidence="1">Belongs to the uracil-DNA glycosylase (UDG) superfamily. Type 4 (UDGa) family.</text>
</comment>
<dbReference type="AlphaFoldDB" id="A0A3E0W9S6"/>
<dbReference type="PANTHER" id="PTHR33693:SF9">
    <property type="entry name" value="TYPE-4 URACIL-DNA GLYCOSYLASE"/>
    <property type="match status" value="1"/>
</dbReference>
<evidence type="ECO:0000256" key="10">
    <source>
        <dbReference type="SAM" id="MobiDB-lite"/>
    </source>
</evidence>
<evidence type="ECO:0000256" key="2">
    <source>
        <dbReference type="ARBA" id="ARBA00019403"/>
    </source>
</evidence>
<keyword evidence="4" id="KW-0479">Metal-binding</keyword>
<feature type="domain" description="Uracil-DNA glycosylase-like" evidence="11">
    <location>
        <begin position="121"/>
        <end position="285"/>
    </location>
</feature>
<comment type="caution">
    <text evidence="12">The sequence shown here is derived from an EMBL/GenBank/DDBJ whole genome shotgun (WGS) entry which is preliminary data.</text>
</comment>
<evidence type="ECO:0000256" key="5">
    <source>
        <dbReference type="ARBA" id="ARBA00022763"/>
    </source>
</evidence>
<gene>
    <name evidence="12" type="ORF">B7R25_13135</name>
</gene>
<accession>A0A3E0W9S6</accession>
<evidence type="ECO:0000313" key="12">
    <source>
        <dbReference type="EMBL" id="RFA25730.1"/>
    </source>
</evidence>
<dbReference type="SMART" id="SM00987">
    <property type="entry name" value="UreE_C"/>
    <property type="match status" value="1"/>
</dbReference>
<keyword evidence="7" id="KW-0408">Iron</keyword>
<dbReference type="GO" id="GO:0097506">
    <property type="term" value="F:deaminated base DNA N-glycosylase activity"/>
    <property type="evidence" value="ECO:0007669"/>
    <property type="project" value="UniProtKB-ARBA"/>
</dbReference>
<dbReference type="InterPro" id="IPR036895">
    <property type="entry name" value="Uracil-DNA_glycosylase-like_sf"/>
</dbReference>
<dbReference type="NCBIfam" id="TIGR00758">
    <property type="entry name" value="UDG_fam4"/>
    <property type="match status" value="1"/>
</dbReference>
<keyword evidence="9" id="KW-0234">DNA repair</keyword>
<evidence type="ECO:0000313" key="13">
    <source>
        <dbReference type="Proteomes" id="UP000257080"/>
    </source>
</evidence>
<evidence type="ECO:0000256" key="1">
    <source>
        <dbReference type="ARBA" id="ARBA00006521"/>
    </source>
</evidence>
<name>A0A3E0W9S6_9MICO</name>
<dbReference type="EMBL" id="NBXE01000030">
    <property type="protein sequence ID" value="RFA25730.1"/>
    <property type="molecule type" value="Genomic_DNA"/>
</dbReference>
<dbReference type="NCBIfam" id="TIGR03914">
    <property type="entry name" value="UDG_fam_dom"/>
    <property type="match status" value="1"/>
</dbReference>
<keyword evidence="3" id="KW-0004">4Fe-4S</keyword>
<evidence type="ECO:0000256" key="9">
    <source>
        <dbReference type="ARBA" id="ARBA00023204"/>
    </source>
</evidence>
<keyword evidence="8" id="KW-0411">Iron-sulfur</keyword>
<organism evidence="12 13">
    <name type="scientific">Subtercola boreus</name>
    <dbReference type="NCBI Taxonomy" id="120213"/>
    <lineage>
        <taxon>Bacteria</taxon>
        <taxon>Bacillati</taxon>
        <taxon>Actinomycetota</taxon>
        <taxon>Actinomycetes</taxon>
        <taxon>Micrococcales</taxon>
        <taxon>Microbacteriaceae</taxon>
        <taxon>Subtercola</taxon>
    </lineage>
</organism>
<dbReference type="PANTHER" id="PTHR33693">
    <property type="entry name" value="TYPE-5 URACIL-DNA GLYCOSYLASE"/>
    <property type="match status" value="1"/>
</dbReference>
<dbReference type="InterPro" id="IPR005273">
    <property type="entry name" value="Ura-DNA_glyco_family4"/>
</dbReference>
<dbReference type="SUPFAM" id="SSF52141">
    <property type="entry name" value="Uracil-DNA glycosylase-like"/>
    <property type="match status" value="1"/>
</dbReference>
<dbReference type="Pfam" id="PF03167">
    <property type="entry name" value="UDG"/>
    <property type="match status" value="1"/>
</dbReference>
<dbReference type="GO" id="GO:0046872">
    <property type="term" value="F:metal ion binding"/>
    <property type="evidence" value="ECO:0007669"/>
    <property type="project" value="UniProtKB-KW"/>
</dbReference>
<reference evidence="12 13" key="1">
    <citation type="submission" date="2017-04" db="EMBL/GenBank/DDBJ databases">
        <title>Comparative genome analysis of Subtercola boreus.</title>
        <authorList>
            <person name="Cho Y.-J."/>
            <person name="Cho A."/>
            <person name="Kim O.-S."/>
            <person name="Lee J.-I."/>
        </authorList>
    </citation>
    <scope>NUCLEOTIDE SEQUENCE [LARGE SCALE GENOMIC DNA]</scope>
    <source>
        <strain evidence="12 13">P28004</strain>
    </source>
</reference>
<dbReference type="Proteomes" id="UP000257080">
    <property type="component" value="Unassembled WGS sequence"/>
</dbReference>
<evidence type="ECO:0000256" key="7">
    <source>
        <dbReference type="ARBA" id="ARBA00023004"/>
    </source>
</evidence>
<dbReference type="Gene3D" id="3.40.470.10">
    <property type="entry name" value="Uracil-DNA glycosylase-like domain"/>
    <property type="match status" value="1"/>
</dbReference>
<dbReference type="InterPro" id="IPR005122">
    <property type="entry name" value="Uracil-DNA_glycosylase-like"/>
</dbReference>
<dbReference type="GO" id="GO:0051539">
    <property type="term" value="F:4 iron, 4 sulfur cluster binding"/>
    <property type="evidence" value="ECO:0007669"/>
    <property type="project" value="UniProtKB-KW"/>
</dbReference>
<feature type="region of interest" description="Disordered" evidence="10">
    <location>
        <begin position="1"/>
        <end position="30"/>
    </location>
</feature>
<evidence type="ECO:0000256" key="6">
    <source>
        <dbReference type="ARBA" id="ARBA00022801"/>
    </source>
</evidence>
<keyword evidence="6" id="KW-0378">Hydrolase</keyword>
<evidence type="ECO:0000259" key="11">
    <source>
        <dbReference type="SMART" id="SM00986"/>
    </source>
</evidence>
<keyword evidence="5" id="KW-0227">DNA damage</keyword>
<dbReference type="CDD" id="cd10030">
    <property type="entry name" value="UDG-F4_TTUDGA_SPO1dp_like"/>
    <property type="match status" value="1"/>
</dbReference>
<sequence>MTTGAPQSRFGRRSLWSDDAPSTPSPVGPTGCWHGRAATVSSEHPSIHHFTLAPAGGAGKRIRKGVEQSGAVRNSRSMSEQIERPGAAAWVPARADAGRLRAAAAECRGCELWHDATQVVFSAGPASAPLMLVGEQPGDREDLEGRPFVGPAGRLLADAVTEAGIDRKSLYVTNAVKHFRFEERGQRRIHKTPGVGHVVACHPWLEAEVAAVAPQVILCLGATAARSVLGRPASVTKERGRVLDAPAALGPGVKVLVTNHPSAVLRMRGEAGFDDALAGLVADLRLAASHVGE</sequence>
<protein>
    <recommendedName>
        <fullName evidence="2">Type-4 uracil-DNA glycosylase</fullName>
    </recommendedName>
</protein>
<dbReference type="OrthoDB" id="5290748at2"/>
<evidence type="ECO:0000256" key="4">
    <source>
        <dbReference type="ARBA" id="ARBA00022723"/>
    </source>
</evidence>
<evidence type="ECO:0000256" key="3">
    <source>
        <dbReference type="ARBA" id="ARBA00022485"/>
    </source>
</evidence>
<proteinExistence type="inferred from homology"/>
<dbReference type="GO" id="GO:0006281">
    <property type="term" value="P:DNA repair"/>
    <property type="evidence" value="ECO:0007669"/>
    <property type="project" value="UniProtKB-KW"/>
</dbReference>